<dbReference type="OrthoDB" id="9792687at2"/>
<evidence type="ECO:0000313" key="3">
    <source>
        <dbReference type="EMBL" id="PPK72656.1"/>
    </source>
</evidence>
<comment type="caution">
    <text evidence="3">The sequence shown here is derived from an EMBL/GenBank/DDBJ whole genome shotgun (WGS) entry which is preliminary data.</text>
</comment>
<dbReference type="Gene3D" id="3.40.50.300">
    <property type="entry name" value="P-loop containing nucleotide triphosphate hydrolases"/>
    <property type="match status" value="1"/>
</dbReference>
<keyword evidence="3" id="KW-0347">Helicase</keyword>
<dbReference type="GO" id="GO:0004386">
    <property type="term" value="F:helicase activity"/>
    <property type="evidence" value="ECO:0007669"/>
    <property type="project" value="UniProtKB-KW"/>
</dbReference>
<sequence length="802" mass="90097">MASNYDDVRLQLIGFGLQVDRLTTGRMIRCRVEGDREKRGWYILHEITLSGGDIVFIGSYGIWQGADNNAQKIEITRNDLSADQKAAIKQRIADDKKRADAEQKRKAEQSAAKASAAWRKLETDGDCDYLHRKGVIAHGVRFTEKGALAVPMLDTMGRIHGLQFILDKVKQKDLIEKHGRDKQYWPAGAIKKAHYHLIDSPTTLILVAEGYATGATLYEATGFPVAIAFDAGNLPSVAQALKKYYREAQILICADDDAFSRCKHCQKPVQVNLSATCPHCNEPHGKKNAGKEYAELAALAVNGRVVSPKFEDEAARFDHYCRNQGKLTDFNDLHQTDGLHLVRIQIEQAIKQAGFTAAVKAREAQLQGGGEDKKAALKPIDCYDHALGRFSLVYGMGGMLFDGQEHMRIALNDFKQACIHSDIPKRWQESKQRRIVRPDEVGFDPTGKDKNITCNVWDGFPTTPIEGNCERLLDLLMYMCAEEKHSDAVYNWVLRWLAYPLQHPGAKMKTTIVIHGPQGTGKNLFFDVILGIYGKYGRIIDQSAIEDKFNDCFGGKLFMLADEVVARSDLYHIKNKLKGLITGDRIRINPKNMAAYEEANHVNLVFLSNERMPVVLDQDDRRHQVIWTPAKLGPDFYKEIALEIDNGGAEALHYYLVNLPLGDFNPHTKPLMTTAKQDLQDLSKDSIIRFYDEWNTKEISGVPPIPALSEDVYTLYVHWCRREGVRAAPKNKAIDAIAKRPGVRKERKRFMIGVSMVENPKTIIIPANAEEMSPGNSETGWLGFCISDFKKSVDSYREASNA</sequence>
<dbReference type="EMBL" id="PTIY01000003">
    <property type="protein sequence ID" value="PPK72656.1"/>
    <property type="molecule type" value="Genomic_DNA"/>
</dbReference>
<protein>
    <submittedName>
        <fullName evidence="3">Putative DNA primase/helicase</fullName>
    </submittedName>
</protein>
<dbReference type="SUPFAM" id="SSF52540">
    <property type="entry name" value="P-loop containing nucleoside triphosphate hydrolases"/>
    <property type="match status" value="1"/>
</dbReference>
<keyword evidence="3" id="KW-0547">Nucleotide-binding</keyword>
<keyword evidence="3" id="KW-0067">ATP-binding</keyword>
<gene>
    <name evidence="3" type="ORF">B0F88_10389</name>
</gene>
<keyword evidence="4" id="KW-1185">Reference proteome</keyword>
<evidence type="ECO:0000313" key="4">
    <source>
        <dbReference type="Proteomes" id="UP000238071"/>
    </source>
</evidence>
<dbReference type="RefSeq" id="WP_104422756.1">
    <property type="nucleotide sequence ID" value="NZ_PTIY01000003.1"/>
</dbReference>
<dbReference type="InterPro" id="IPR045455">
    <property type="entry name" value="NrS-1_pol-like_helicase"/>
</dbReference>
<dbReference type="Pfam" id="PF19263">
    <property type="entry name" value="DUF5906"/>
    <property type="match status" value="1"/>
</dbReference>
<evidence type="ECO:0000259" key="2">
    <source>
        <dbReference type="Pfam" id="PF19263"/>
    </source>
</evidence>
<feature type="domain" description="NrS-1 polymerase-like helicase" evidence="2">
    <location>
        <begin position="514"/>
        <end position="622"/>
    </location>
</feature>
<proteinExistence type="predicted"/>
<reference evidence="3 4" key="1">
    <citation type="submission" date="2018-02" db="EMBL/GenBank/DDBJ databases">
        <title>Subsurface microbial communities from deep shales in Ohio and West Virginia, USA.</title>
        <authorList>
            <person name="Wrighton K."/>
        </authorList>
    </citation>
    <scope>NUCLEOTIDE SEQUENCE [LARGE SCALE GENOMIC DNA]</scope>
    <source>
        <strain evidence="3 4">OWC-G53F</strain>
    </source>
</reference>
<evidence type="ECO:0000256" key="1">
    <source>
        <dbReference type="SAM" id="MobiDB-lite"/>
    </source>
</evidence>
<name>A0A2S6H5I8_9GAMM</name>
<keyword evidence="3" id="KW-0378">Hydrolase</keyword>
<accession>A0A2S6H5I8</accession>
<dbReference type="InterPro" id="IPR027417">
    <property type="entry name" value="P-loop_NTPase"/>
</dbReference>
<organism evidence="3 4">
    <name type="scientific">Methylobacter tundripaludum</name>
    <dbReference type="NCBI Taxonomy" id="173365"/>
    <lineage>
        <taxon>Bacteria</taxon>
        <taxon>Pseudomonadati</taxon>
        <taxon>Pseudomonadota</taxon>
        <taxon>Gammaproteobacteria</taxon>
        <taxon>Methylococcales</taxon>
        <taxon>Methylococcaceae</taxon>
        <taxon>Methylobacter</taxon>
    </lineage>
</organism>
<dbReference type="AlphaFoldDB" id="A0A2S6H5I8"/>
<feature type="compositionally biased region" description="Basic and acidic residues" evidence="1">
    <location>
        <begin position="92"/>
        <end position="108"/>
    </location>
</feature>
<feature type="region of interest" description="Disordered" evidence="1">
    <location>
        <begin position="92"/>
        <end position="112"/>
    </location>
</feature>
<dbReference type="Proteomes" id="UP000238071">
    <property type="component" value="Unassembled WGS sequence"/>
</dbReference>